<evidence type="ECO:0000313" key="3">
    <source>
        <dbReference type="Proteomes" id="UP000283523"/>
    </source>
</evidence>
<feature type="domain" description="Peptidase M15A C-terminal" evidence="1">
    <location>
        <begin position="11"/>
        <end position="129"/>
    </location>
</feature>
<dbReference type="InterPro" id="IPR013230">
    <property type="entry name" value="Peptidase_M15A_C"/>
</dbReference>
<dbReference type="Proteomes" id="UP000283523">
    <property type="component" value="Unassembled WGS sequence"/>
</dbReference>
<keyword evidence="3" id="KW-1185">Reference proteome</keyword>
<evidence type="ECO:0000313" key="2">
    <source>
        <dbReference type="EMBL" id="RIV22478.1"/>
    </source>
</evidence>
<name>A0A418M8R2_9BACT</name>
<dbReference type="Gene3D" id="3.30.1380.10">
    <property type="match status" value="1"/>
</dbReference>
<dbReference type="InterPro" id="IPR009045">
    <property type="entry name" value="Zn_M74/Hedgehog-like"/>
</dbReference>
<organism evidence="2 3">
    <name type="scientific">Fibrisoma montanum</name>
    <dbReference type="NCBI Taxonomy" id="2305895"/>
    <lineage>
        <taxon>Bacteria</taxon>
        <taxon>Pseudomonadati</taxon>
        <taxon>Bacteroidota</taxon>
        <taxon>Cytophagia</taxon>
        <taxon>Cytophagales</taxon>
        <taxon>Spirosomataceae</taxon>
        <taxon>Fibrisoma</taxon>
    </lineage>
</organism>
<dbReference type="OrthoDB" id="5242612at2"/>
<dbReference type="SUPFAM" id="SSF55166">
    <property type="entry name" value="Hedgehog/DD-peptidase"/>
    <property type="match status" value="1"/>
</dbReference>
<dbReference type="EMBL" id="QXED01000004">
    <property type="protein sequence ID" value="RIV22478.1"/>
    <property type="molecule type" value="Genomic_DNA"/>
</dbReference>
<gene>
    <name evidence="2" type="ORF">DYU11_15795</name>
</gene>
<dbReference type="RefSeq" id="WP_119668663.1">
    <property type="nucleotide sequence ID" value="NZ_QXED01000004.1"/>
</dbReference>
<proteinExistence type="predicted"/>
<reference evidence="2 3" key="1">
    <citation type="submission" date="2018-08" db="EMBL/GenBank/DDBJ databases">
        <title>Fibrisoma montanum sp. nov., isolated from Danxia mountain soil.</title>
        <authorList>
            <person name="Huang Y."/>
        </authorList>
    </citation>
    <scope>NUCLEOTIDE SEQUENCE [LARGE SCALE GENOMIC DNA]</scope>
    <source>
        <strain evidence="2 3">HYT19</strain>
    </source>
</reference>
<dbReference type="Pfam" id="PF08291">
    <property type="entry name" value="Peptidase_M15_3"/>
    <property type="match status" value="1"/>
</dbReference>
<sequence>MPVSNRNLTAHFTLHELLTSETAVRFQFNEQFEPSNQIIKNLELLCQNVLEPLRMGLNMPLRVNSGYRCPRVNSLVGGATKSQHLLGQAADIEVVNPAVSVEELFQRARAMKLPFDQIIQEFDGWVHISFRANPRGEVLRATKTPLGKTVFKRVDTAPLPVQ</sequence>
<comment type="caution">
    <text evidence="2">The sequence shown here is derived from an EMBL/GenBank/DDBJ whole genome shotgun (WGS) entry which is preliminary data.</text>
</comment>
<evidence type="ECO:0000259" key="1">
    <source>
        <dbReference type="Pfam" id="PF08291"/>
    </source>
</evidence>
<protein>
    <submittedName>
        <fullName evidence="2">Peptidase M15A</fullName>
    </submittedName>
</protein>
<dbReference type="AlphaFoldDB" id="A0A418M8R2"/>
<accession>A0A418M8R2</accession>